<evidence type="ECO:0000313" key="10">
    <source>
        <dbReference type="EMBL" id="GLQ18268.1"/>
    </source>
</evidence>
<keyword evidence="2" id="KW-1003">Cell membrane</keyword>
<evidence type="ECO:0000256" key="4">
    <source>
        <dbReference type="ARBA" id="ARBA00022679"/>
    </source>
</evidence>
<dbReference type="EMBL" id="BSNI01000002">
    <property type="protein sequence ID" value="GLQ18268.1"/>
    <property type="molecule type" value="Genomic_DNA"/>
</dbReference>
<feature type="transmembrane region" description="Helical" evidence="8">
    <location>
        <begin position="379"/>
        <end position="406"/>
    </location>
</feature>
<feature type="transmembrane region" description="Helical" evidence="8">
    <location>
        <begin position="245"/>
        <end position="265"/>
    </location>
</feature>
<keyword evidence="6 8" id="KW-1133">Transmembrane helix</keyword>
<evidence type="ECO:0000256" key="2">
    <source>
        <dbReference type="ARBA" id="ARBA00022475"/>
    </source>
</evidence>
<dbReference type="GO" id="GO:0016740">
    <property type="term" value="F:transferase activity"/>
    <property type="evidence" value="ECO:0007669"/>
    <property type="project" value="UniProtKB-KW"/>
</dbReference>
<evidence type="ECO:0000313" key="11">
    <source>
        <dbReference type="Proteomes" id="UP001161405"/>
    </source>
</evidence>
<feature type="transmembrane region" description="Helical" evidence="8">
    <location>
        <begin position="54"/>
        <end position="72"/>
    </location>
</feature>
<evidence type="ECO:0000256" key="7">
    <source>
        <dbReference type="ARBA" id="ARBA00023136"/>
    </source>
</evidence>
<evidence type="ECO:0000256" key="1">
    <source>
        <dbReference type="ARBA" id="ARBA00004651"/>
    </source>
</evidence>
<accession>A0ABQ5UST4</accession>
<evidence type="ECO:0000256" key="8">
    <source>
        <dbReference type="SAM" id="Phobius"/>
    </source>
</evidence>
<keyword evidence="4 10" id="KW-0808">Transferase</keyword>
<reference evidence="10" key="1">
    <citation type="journal article" date="2014" name="Int. J. Syst. Evol. Microbiol.">
        <title>Complete genome of a new Firmicutes species belonging to the dominant human colonic microbiota ('Ruminococcus bicirculans') reveals two chromosomes and a selective capacity to utilize plant glucans.</title>
        <authorList>
            <consortium name="NISC Comparative Sequencing Program"/>
            <person name="Wegmann U."/>
            <person name="Louis P."/>
            <person name="Goesmann A."/>
            <person name="Henrissat B."/>
            <person name="Duncan S.H."/>
            <person name="Flint H.J."/>
        </authorList>
    </citation>
    <scope>NUCLEOTIDE SEQUENCE</scope>
    <source>
        <strain evidence="10">NBRC 107169</strain>
    </source>
</reference>
<feature type="transmembrane region" description="Helical" evidence="8">
    <location>
        <begin position="173"/>
        <end position="191"/>
    </location>
</feature>
<keyword evidence="5 8" id="KW-0812">Transmembrane</keyword>
<feature type="transmembrane region" description="Helical" evidence="8">
    <location>
        <begin position="148"/>
        <end position="167"/>
    </location>
</feature>
<proteinExistence type="predicted"/>
<organism evidence="10 11">
    <name type="scientific">Maritalea porphyrae</name>
    <dbReference type="NCBI Taxonomy" id="880732"/>
    <lineage>
        <taxon>Bacteria</taxon>
        <taxon>Pseudomonadati</taxon>
        <taxon>Pseudomonadota</taxon>
        <taxon>Alphaproteobacteria</taxon>
        <taxon>Hyphomicrobiales</taxon>
        <taxon>Devosiaceae</taxon>
        <taxon>Maritalea</taxon>
    </lineage>
</organism>
<comment type="subcellular location">
    <subcellularLocation>
        <location evidence="1">Cell membrane</location>
        <topology evidence="1">Multi-pass membrane protein</topology>
    </subcellularLocation>
</comment>
<evidence type="ECO:0000256" key="3">
    <source>
        <dbReference type="ARBA" id="ARBA00022676"/>
    </source>
</evidence>
<feature type="transmembrane region" description="Helical" evidence="8">
    <location>
        <begin position="328"/>
        <end position="348"/>
    </location>
</feature>
<dbReference type="InterPro" id="IPR038731">
    <property type="entry name" value="RgtA/B/C-like"/>
</dbReference>
<reference evidence="10" key="2">
    <citation type="submission" date="2023-01" db="EMBL/GenBank/DDBJ databases">
        <title>Draft genome sequence of Maritalea porphyrae strain NBRC 107169.</title>
        <authorList>
            <person name="Sun Q."/>
            <person name="Mori K."/>
        </authorList>
    </citation>
    <scope>NUCLEOTIDE SEQUENCE</scope>
    <source>
        <strain evidence="10">NBRC 107169</strain>
    </source>
</reference>
<evidence type="ECO:0000259" key="9">
    <source>
        <dbReference type="Pfam" id="PF13231"/>
    </source>
</evidence>
<dbReference type="PANTHER" id="PTHR33908:SF11">
    <property type="entry name" value="MEMBRANE PROTEIN"/>
    <property type="match status" value="1"/>
</dbReference>
<name>A0ABQ5UST4_9HYPH</name>
<comment type="caution">
    <text evidence="10">The sequence shown here is derived from an EMBL/GenBank/DDBJ whole genome shotgun (WGS) entry which is preliminary data.</text>
</comment>
<dbReference type="InterPro" id="IPR050297">
    <property type="entry name" value="LipidA_mod_glycosyltrf_83"/>
</dbReference>
<dbReference type="Pfam" id="PF13231">
    <property type="entry name" value="PMT_2"/>
    <property type="match status" value="1"/>
</dbReference>
<feature type="transmembrane region" description="Helical" evidence="8">
    <location>
        <begin position="296"/>
        <end position="316"/>
    </location>
</feature>
<keyword evidence="7 8" id="KW-0472">Membrane</keyword>
<feature type="transmembrane region" description="Helical" evidence="8">
    <location>
        <begin position="203"/>
        <end position="233"/>
    </location>
</feature>
<feature type="transmembrane region" description="Helical" evidence="8">
    <location>
        <begin position="115"/>
        <end position="136"/>
    </location>
</feature>
<gene>
    <name evidence="10" type="ORF">GCM10007879_25170</name>
</gene>
<protein>
    <submittedName>
        <fullName evidence="10">Glycosyl transferase</fullName>
    </submittedName>
</protein>
<dbReference type="Proteomes" id="UP001161405">
    <property type="component" value="Unassembled WGS sequence"/>
</dbReference>
<feature type="transmembrane region" description="Helical" evidence="8">
    <location>
        <begin position="355"/>
        <end position="373"/>
    </location>
</feature>
<feature type="domain" description="Glycosyltransferase RgtA/B/C/D-like" evidence="9">
    <location>
        <begin position="94"/>
        <end position="263"/>
    </location>
</feature>
<sequence length="534" mass="60348">MAGFFVFSGTKASHSNQTKLIQSHKLSKEMPVPNQNSDFAVNTSFHTWVSPKPLIAMLAILFTLKLAFAFFAEVAADEAYYWTWSQMLALSYYDHPPLNVWLIGITDAVFGTNVVGLRAGTFISFAGTLWFFWLFAKRLSPQAPGLHLLLTVVVFLGAPTLLVWSTIVYNDHLLIFLSLGAAYYFADYFAAFARDKNARVRSLYVAAILLGLAGLTKYNAAFMGVAVAGLVVLHPKLRLMLLKKHIYAAGIVTVLCLTPLLLWNIGNDFLSFKLHVSTRFEDGRDVQFHAATFLRYIYSTLLYFGPLMVIPMIALFMPFKNDDAFVEFGVWIARAVILTSLVTFTYLSTRGSVHWYWNCVAYTLMLVYLPLLIRHMWVVWGHVIFGILVTLVGLFTVTVMPVAYLTGATEPESARMIGWPELARRTEHHVQNIAPEYLATTTYQGTGNLGFAMDNVDIYDLSDKVSHYNFVDRKNLPAGANALILHDRFGELEDITDKFRSVRKIEDYQIVRMDRVVSTYEFYLGEGFIPPQDQ</sequence>
<dbReference type="PANTHER" id="PTHR33908">
    <property type="entry name" value="MANNOSYLTRANSFERASE YKCB-RELATED"/>
    <property type="match status" value="1"/>
</dbReference>
<evidence type="ECO:0000256" key="5">
    <source>
        <dbReference type="ARBA" id="ARBA00022692"/>
    </source>
</evidence>
<keyword evidence="11" id="KW-1185">Reference proteome</keyword>
<keyword evidence="3" id="KW-0328">Glycosyltransferase</keyword>
<evidence type="ECO:0000256" key="6">
    <source>
        <dbReference type="ARBA" id="ARBA00022989"/>
    </source>
</evidence>